<dbReference type="Proteomes" id="UP000251617">
    <property type="component" value="Chromosome"/>
</dbReference>
<feature type="signal peptide" evidence="2">
    <location>
        <begin position="1"/>
        <end position="21"/>
    </location>
</feature>
<dbReference type="AlphaFoldDB" id="A0AAD0PGN3"/>
<keyword evidence="2" id="KW-0732">Signal</keyword>
<evidence type="ECO:0000256" key="1">
    <source>
        <dbReference type="SAM" id="MobiDB-lite"/>
    </source>
</evidence>
<evidence type="ECO:0000256" key="2">
    <source>
        <dbReference type="SAM" id="SignalP"/>
    </source>
</evidence>
<evidence type="ECO:0000313" key="4">
    <source>
        <dbReference type="Proteomes" id="UP000251617"/>
    </source>
</evidence>
<sequence>MQTLNLSLLCLALGCSASAFAGSPVVDNATLDASGRAYQGNLNINQAAGDALQQANVKAIAIGTEGQASTQIRQRSDFRANSALDAHASINGNAFSNGNGMLGINQSAGAATQQANAVRISISAIAQSIDDSILSQQNVSLANSSDATDHTPGSRQVTTSDQAFTGSRGVIQLNQSAGVGNRMANTLSVRVAD</sequence>
<reference evidence="3 4" key="1">
    <citation type="submission" date="2018-06" db="EMBL/GenBank/DDBJ databases">
        <title>The genome of Pseudomonas putida NX-1, a lignin degrader.</title>
        <authorList>
            <person name="Xu Z."/>
        </authorList>
    </citation>
    <scope>NUCLEOTIDE SEQUENCE [LARGE SCALE GENOMIC DNA]</scope>
    <source>
        <strain evidence="3 4">NX-1</strain>
    </source>
</reference>
<feature type="chain" id="PRO_5041955708" evidence="2">
    <location>
        <begin position="22"/>
        <end position="193"/>
    </location>
</feature>
<proteinExistence type="predicted"/>
<name>A0AAD0PGN3_PSEPU</name>
<feature type="region of interest" description="Disordered" evidence="1">
    <location>
        <begin position="143"/>
        <end position="162"/>
    </location>
</feature>
<accession>A0AAD0PGN3</accession>
<gene>
    <name evidence="3" type="ORF">C1S65_10945</name>
</gene>
<dbReference type="EMBL" id="CP030750">
    <property type="protein sequence ID" value="AXA27576.1"/>
    <property type="molecule type" value="Genomic_DNA"/>
</dbReference>
<organism evidence="3 4">
    <name type="scientific">Pseudomonas putida</name>
    <name type="common">Arthrobacter siderocapsulatus</name>
    <dbReference type="NCBI Taxonomy" id="303"/>
    <lineage>
        <taxon>Bacteria</taxon>
        <taxon>Pseudomonadati</taxon>
        <taxon>Pseudomonadota</taxon>
        <taxon>Gammaproteobacteria</taxon>
        <taxon>Pseudomonadales</taxon>
        <taxon>Pseudomonadaceae</taxon>
        <taxon>Pseudomonas</taxon>
    </lineage>
</organism>
<protein>
    <submittedName>
        <fullName evidence="3">Adhesin</fullName>
    </submittedName>
</protein>
<dbReference type="RefSeq" id="WP_054893966.1">
    <property type="nucleotide sequence ID" value="NZ_CP030750.1"/>
</dbReference>
<evidence type="ECO:0000313" key="3">
    <source>
        <dbReference type="EMBL" id="AXA27576.1"/>
    </source>
</evidence>